<dbReference type="GO" id="GO:0003700">
    <property type="term" value="F:DNA-binding transcription factor activity"/>
    <property type="evidence" value="ECO:0007669"/>
    <property type="project" value="InterPro"/>
</dbReference>
<dbReference type="InterPro" id="IPR029442">
    <property type="entry name" value="GyrI-like"/>
</dbReference>
<dbReference type="PANTHER" id="PTHR30204">
    <property type="entry name" value="REDOX-CYCLING DRUG-SENSING TRANSCRIPTIONAL ACTIVATOR SOXR"/>
    <property type="match status" value="1"/>
</dbReference>
<protein>
    <submittedName>
        <fullName evidence="7">HTH-type transcriptional regulator ZntR</fullName>
    </submittedName>
</protein>
<dbReference type="Pfam" id="PF06445">
    <property type="entry name" value="GyrI-like"/>
    <property type="match status" value="1"/>
</dbReference>
<keyword evidence="5" id="KW-0175">Coiled coil</keyword>
<reference evidence="7 8" key="1">
    <citation type="submission" date="2016-06" db="EMBL/GenBank/DDBJ databases">
        <title>Genome sequence of Clostridium acetireducens DSM 10703.</title>
        <authorList>
            <person name="Poehlein A."/>
            <person name="Fluechter S."/>
            <person name="Duerre P."/>
            <person name="Daniel R."/>
        </authorList>
    </citation>
    <scope>NUCLEOTIDE SEQUENCE [LARGE SCALE GENOMIC DNA]</scope>
    <source>
        <strain evidence="7 8">DSM 10703</strain>
    </source>
</reference>
<keyword evidence="2" id="KW-0805">Transcription regulation</keyword>
<comment type="caution">
    <text evidence="7">The sequence shown here is derived from an EMBL/GenBank/DDBJ whole genome shotgun (WGS) entry which is preliminary data.</text>
</comment>
<keyword evidence="4" id="KW-0804">Transcription</keyword>
<dbReference type="STRING" id="1121290.CLAOCE_20650"/>
<evidence type="ECO:0000256" key="1">
    <source>
        <dbReference type="ARBA" id="ARBA00022491"/>
    </source>
</evidence>
<dbReference type="SUPFAM" id="SSF55136">
    <property type="entry name" value="Probable bacterial effector-binding domain"/>
    <property type="match status" value="1"/>
</dbReference>
<dbReference type="Proteomes" id="UP000175744">
    <property type="component" value="Unassembled WGS sequence"/>
</dbReference>
<evidence type="ECO:0000313" key="7">
    <source>
        <dbReference type="EMBL" id="OFI01548.1"/>
    </source>
</evidence>
<accession>A0A1E8EX25</accession>
<evidence type="ECO:0000313" key="8">
    <source>
        <dbReference type="Proteomes" id="UP000175744"/>
    </source>
</evidence>
<keyword evidence="1" id="KW-0678">Repressor</keyword>
<dbReference type="Pfam" id="PF13411">
    <property type="entry name" value="MerR_1"/>
    <property type="match status" value="1"/>
</dbReference>
<dbReference type="InterPro" id="IPR011256">
    <property type="entry name" value="Reg_factor_effector_dom_sf"/>
</dbReference>
<evidence type="ECO:0000256" key="4">
    <source>
        <dbReference type="ARBA" id="ARBA00023163"/>
    </source>
</evidence>
<dbReference type="PANTHER" id="PTHR30204:SF69">
    <property type="entry name" value="MERR-FAMILY TRANSCRIPTIONAL REGULATOR"/>
    <property type="match status" value="1"/>
</dbReference>
<dbReference type="Gene3D" id="3.20.80.10">
    <property type="entry name" value="Regulatory factor, effector binding domain"/>
    <property type="match status" value="1"/>
</dbReference>
<dbReference type="PATRIC" id="fig|1121290.3.peg.2076"/>
<feature type="domain" description="HTH merR-type" evidence="6">
    <location>
        <begin position="4"/>
        <end position="72"/>
    </location>
</feature>
<gene>
    <name evidence="7" type="primary">zntR</name>
    <name evidence="7" type="ORF">CLOACE_20650</name>
</gene>
<dbReference type="RefSeq" id="WP_070111078.1">
    <property type="nucleotide sequence ID" value="NZ_LZFO01000040.1"/>
</dbReference>
<keyword evidence="8" id="KW-1185">Reference proteome</keyword>
<organism evidence="7 8">
    <name type="scientific">Clostridium acetireducens DSM 10703</name>
    <dbReference type="NCBI Taxonomy" id="1121290"/>
    <lineage>
        <taxon>Bacteria</taxon>
        <taxon>Bacillati</taxon>
        <taxon>Bacillota</taxon>
        <taxon>Clostridia</taxon>
        <taxon>Eubacteriales</taxon>
        <taxon>Clostridiaceae</taxon>
        <taxon>Clostridium</taxon>
    </lineage>
</organism>
<evidence type="ECO:0000256" key="2">
    <source>
        <dbReference type="ARBA" id="ARBA00023015"/>
    </source>
</evidence>
<evidence type="ECO:0000256" key="3">
    <source>
        <dbReference type="ARBA" id="ARBA00023125"/>
    </source>
</evidence>
<dbReference type="Gene3D" id="1.10.1660.10">
    <property type="match status" value="1"/>
</dbReference>
<evidence type="ECO:0000256" key="5">
    <source>
        <dbReference type="SAM" id="Coils"/>
    </source>
</evidence>
<dbReference type="OrthoDB" id="9773308at2"/>
<proteinExistence type="predicted"/>
<dbReference type="EMBL" id="LZFO01000040">
    <property type="protein sequence ID" value="OFI01548.1"/>
    <property type="molecule type" value="Genomic_DNA"/>
</dbReference>
<dbReference type="InterPro" id="IPR047057">
    <property type="entry name" value="MerR_fam"/>
</dbReference>
<dbReference type="InterPro" id="IPR010499">
    <property type="entry name" value="AraC_E-bd"/>
</dbReference>
<dbReference type="SUPFAM" id="SSF46955">
    <property type="entry name" value="Putative DNA-binding domain"/>
    <property type="match status" value="1"/>
</dbReference>
<keyword evidence="3" id="KW-0238">DNA-binding</keyword>
<dbReference type="SMART" id="SM00871">
    <property type="entry name" value="AraC_E_bind"/>
    <property type="match status" value="1"/>
</dbReference>
<name>A0A1E8EX25_9CLOT</name>
<dbReference type="InterPro" id="IPR000551">
    <property type="entry name" value="MerR-type_HTH_dom"/>
</dbReference>
<dbReference type="AlphaFoldDB" id="A0A1E8EX25"/>
<dbReference type="PROSITE" id="PS50937">
    <property type="entry name" value="HTH_MERR_2"/>
    <property type="match status" value="1"/>
</dbReference>
<dbReference type="SMART" id="SM00422">
    <property type="entry name" value="HTH_MERR"/>
    <property type="match status" value="1"/>
</dbReference>
<dbReference type="InterPro" id="IPR009061">
    <property type="entry name" value="DNA-bd_dom_put_sf"/>
</dbReference>
<evidence type="ECO:0000259" key="6">
    <source>
        <dbReference type="PROSITE" id="PS50937"/>
    </source>
</evidence>
<sequence length="274" mass="32445">MKDYYKIGEISKIYAISRDSLMYYEKLGILKPMRNSNGYRIYTMNDIWKLNLIKELRNFNFPMVKIKKYINNRTIKTTKDMLNEEIQLINNKIEELNLLKNNVLKRIENIKNVEDNIILNTVKLTYIEKRKALTLNGNVSRDEEIDFLIKKLQKKNEDKFYLLGNTKVGAIYNLDSLKKGIYNEFKSVFCLLDDRENDYNLILDEGNYVSISYKGSYSSNKKYIQMLFSFINEHKYKIMSDPIEIYKIDVHETSLKEEFITEIQIPVTVNTPGV</sequence>
<dbReference type="GO" id="GO:0003677">
    <property type="term" value="F:DNA binding"/>
    <property type="evidence" value="ECO:0007669"/>
    <property type="project" value="UniProtKB-KW"/>
</dbReference>
<dbReference type="CDD" id="cd00592">
    <property type="entry name" value="HTH_MerR-like"/>
    <property type="match status" value="1"/>
</dbReference>
<feature type="coiled-coil region" evidence="5">
    <location>
        <begin position="79"/>
        <end position="113"/>
    </location>
</feature>